<proteinExistence type="predicted"/>
<reference evidence="1" key="1">
    <citation type="submission" date="2021-01" db="EMBL/GenBank/DDBJ databases">
        <authorList>
            <consortium name="Genoscope - CEA"/>
            <person name="William W."/>
        </authorList>
    </citation>
    <scope>NUCLEOTIDE SEQUENCE</scope>
</reference>
<dbReference type="Proteomes" id="UP000689195">
    <property type="component" value="Unassembled WGS sequence"/>
</dbReference>
<name>A0A8S1TH28_9CILI</name>
<evidence type="ECO:0000313" key="2">
    <source>
        <dbReference type="Proteomes" id="UP000689195"/>
    </source>
</evidence>
<keyword evidence="2" id="KW-1185">Reference proteome</keyword>
<dbReference type="AlphaFoldDB" id="A0A8S1TH28"/>
<evidence type="ECO:0000313" key="1">
    <source>
        <dbReference type="EMBL" id="CAD8151107.1"/>
    </source>
</evidence>
<organism evidence="1 2">
    <name type="scientific">Paramecium pentaurelia</name>
    <dbReference type="NCBI Taxonomy" id="43138"/>
    <lineage>
        <taxon>Eukaryota</taxon>
        <taxon>Sar</taxon>
        <taxon>Alveolata</taxon>
        <taxon>Ciliophora</taxon>
        <taxon>Intramacronucleata</taxon>
        <taxon>Oligohymenophorea</taxon>
        <taxon>Peniculida</taxon>
        <taxon>Parameciidae</taxon>
        <taxon>Paramecium</taxon>
    </lineage>
</organism>
<sequence length="71" mass="8197">MLDGSLELNDLYLLDLISADDIGQLNIVFGKIECKSKQPKARLYIIQKVFVQKKVFKRLAIIEQFIVIEKT</sequence>
<protein>
    <submittedName>
        <fullName evidence="1">Uncharacterized protein</fullName>
    </submittedName>
</protein>
<comment type="caution">
    <text evidence="1">The sequence shown here is derived from an EMBL/GenBank/DDBJ whole genome shotgun (WGS) entry which is preliminary data.</text>
</comment>
<accession>A0A8S1TH28</accession>
<dbReference type="EMBL" id="CAJJDO010000021">
    <property type="protein sequence ID" value="CAD8151107.1"/>
    <property type="molecule type" value="Genomic_DNA"/>
</dbReference>
<gene>
    <name evidence="1" type="ORF">PPENT_87.1.T0210175</name>
</gene>